<dbReference type="GO" id="GO:0031526">
    <property type="term" value="C:brush border membrane"/>
    <property type="evidence" value="ECO:0007669"/>
    <property type="project" value="TreeGrafter"/>
</dbReference>
<dbReference type="PRINTS" id="PR00440">
    <property type="entry name" value="GPROTEINA12"/>
</dbReference>
<gene>
    <name evidence="8" type="primary">Dyak\cta</name>
    <name evidence="8" type="synonym">cta</name>
    <name evidence="8" type="synonym">Dyak\GE22695</name>
    <name evidence="8" type="synonym">dyak_GLEANR_6414</name>
    <name evidence="8" type="synonym">GE22695</name>
    <name evidence="8" type="ORF">Dyak_GE22695</name>
</gene>
<dbReference type="SUPFAM" id="SSF52540">
    <property type="entry name" value="P-loop containing nucleoside triphosphate hydrolases"/>
    <property type="match status" value="1"/>
</dbReference>
<organism evidence="8 9">
    <name type="scientific">Drosophila yakuba</name>
    <name type="common">Fruit fly</name>
    <dbReference type="NCBI Taxonomy" id="7245"/>
    <lineage>
        <taxon>Eukaryota</taxon>
        <taxon>Metazoa</taxon>
        <taxon>Ecdysozoa</taxon>
        <taxon>Arthropoda</taxon>
        <taxon>Hexapoda</taxon>
        <taxon>Insecta</taxon>
        <taxon>Pterygota</taxon>
        <taxon>Neoptera</taxon>
        <taxon>Endopterygota</taxon>
        <taxon>Diptera</taxon>
        <taxon>Brachycera</taxon>
        <taxon>Muscomorpha</taxon>
        <taxon>Ephydroidea</taxon>
        <taxon>Drosophilidae</taxon>
        <taxon>Drosophila</taxon>
        <taxon>Sophophora</taxon>
    </lineage>
</organism>
<keyword evidence="4 6" id="KW-0342">GTP-binding</keyword>
<dbReference type="Pfam" id="PF00503">
    <property type="entry name" value="G-alpha"/>
    <property type="match status" value="1"/>
</dbReference>
<keyword evidence="3 7" id="KW-0460">Magnesium</keyword>
<evidence type="ECO:0000256" key="5">
    <source>
        <dbReference type="ARBA" id="ARBA00023224"/>
    </source>
</evidence>
<evidence type="ECO:0000256" key="6">
    <source>
        <dbReference type="PIRSR" id="PIRSR601019-1"/>
    </source>
</evidence>
<keyword evidence="5" id="KW-0807">Transducer</keyword>
<dbReference type="SMART" id="SM00275">
    <property type="entry name" value="G_alpha"/>
    <property type="match status" value="1"/>
</dbReference>
<sequence>MSGITLTKLTQGRISIPNNNVITYGVENSIGSDTLSGTLTHLMEEHRTRVGAVTGPEAATTSTDGLISNGTERLRLQGSRLQNSRFACFRCCGNIITYLVRLRSTPEELEQRYKSKEIDKFLEKEKHTFRRQVKLLLLGAGESGKSTFLKQMRIIHGVNFDYELLLEYQSVIYQNVIRGMQVLLDAREKLNIAWGSDGREQDAYDAKLMECSSLDLPKFMEYAPLISRLWQDRGIRRAFERRREFQILFPRRD</sequence>
<dbReference type="InterPro" id="IPR027417">
    <property type="entry name" value="P-loop_NTPase"/>
</dbReference>
<evidence type="ECO:0000256" key="4">
    <source>
        <dbReference type="ARBA" id="ARBA00023134"/>
    </source>
</evidence>
<proteinExistence type="predicted"/>
<dbReference type="InterPro" id="IPR000469">
    <property type="entry name" value="Gprotein_alpha_12/13"/>
</dbReference>
<dbReference type="Proteomes" id="UP000002282">
    <property type="component" value="Unassembled WGS sequence"/>
</dbReference>
<dbReference type="GO" id="GO:0003924">
    <property type="term" value="F:GTPase activity"/>
    <property type="evidence" value="ECO:0007669"/>
    <property type="project" value="InterPro"/>
</dbReference>
<feature type="binding site" evidence="7">
    <location>
        <position position="146"/>
    </location>
    <ligand>
        <name>Mg(2+)</name>
        <dbReference type="ChEBI" id="CHEBI:18420"/>
    </ligand>
</feature>
<dbReference type="SMR" id="A0A0R1E746"/>
<dbReference type="EMBL" id="CH891577">
    <property type="protein sequence ID" value="KRK05032.1"/>
    <property type="molecule type" value="Genomic_DNA"/>
</dbReference>
<reference evidence="8 9" key="1">
    <citation type="journal article" date="2007" name="Nature">
        <title>Evolution of genes and genomes on the Drosophila phylogeny.</title>
        <authorList>
            <consortium name="Drosophila 12 Genomes Consortium"/>
            <person name="Clark A.G."/>
            <person name="Eisen M.B."/>
            <person name="Smith D.R."/>
            <person name="Bergman C.M."/>
            <person name="Oliver B."/>
            <person name="Markow T.A."/>
            <person name="Kaufman T.C."/>
            <person name="Kellis M."/>
            <person name="Gelbart W."/>
            <person name="Iyer V.N."/>
            <person name="Pollard D.A."/>
            <person name="Sackton T.B."/>
            <person name="Larracuente A.M."/>
            <person name="Singh N.D."/>
            <person name="Abad J.P."/>
            <person name="Abt D.N."/>
            <person name="Adryan B."/>
            <person name="Aguade M."/>
            <person name="Akashi H."/>
            <person name="Anderson W.W."/>
            <person name="Aquadro C.F."/>
            <person name="Ardell D.H."/>
            <person name="Arguello R."/>
            <person name="Artieri C.G."/>
            <person name="Barbash D.A."/>
            <person name="Barker D."/>
            <person name="Barsanti P."/>
            <person name="Batterham P."/>
            <person name="Batzoglou S."/>
            <person name="Begun D."/>
            <person name="Bhutkar A."/>
            <person name="Blanco E."/>
            <person name="Bosak S.A."/>
            <person name="Bradley R.K."/>
            <person name="Brand A.D."/>
            <person name="Brent M.R."/>
            <person name="Brooks A.N."/>
            <person name="Brown R.H."/>
            <person name="Butlin R.K."/>
            <person name="Caggese C."/>
            <person name="Calvi B.R."/>
            <person name="Bernardo de Carvalho A."/>
            <person name="Caspi A."/>
            <person name="Castrezana S."/>
            <person name="Celniker S.E."/>
            <person name="Chang J.L."/>
            <person name="Chapple C."/>
            <person name="Chatterji S."/>
            <person name="Chinwalla A."/>
            <person name="Civetta A."/>
            <person name="Clifton S.W."/>
            <person name="Comeron J.M."/>
            <person name="Costello J.C."/>
            <person name="Coyne J.A."/>
            <person name="Daub J."/>
            <person name="David R.G."/>
            <person name="Delcher A.L."/>
            <person name="Delehaunty K."/>
            <person name="Do C.B."/>
            <person name="Ebling H."/>
            <person name="Edwards K."/>
            <person name="Eickbush T."/>
            <person name="Evans J.D."/>
            <person name="Filipski A."/>
            <person name="Findeiss S."/>
            <person name="Freyhult E."/>
            <person name="Fulton L."/>
            <person name="Fulton R."/>
            <person name="Garcia A.C."/>
            <person name="Gardiner A."/>
            <person name="Garfield D.A."/>
            <person name="Garvin B.E."/>
            <person name="Gibson G."/>
            <person name="Gilbert D."/>
            <person name="Gnerre S."/>
            <person name="Godfrey J."/>
            <person name="Good R."/>
            <person name="Gotea V."/>
            <person name="Gravely B."/>
            <person name="Greenberg A.J."/>
            <person name="Griffiths-Jones S."/>
            <person name="Gross S."/>
            <person name="Guigo R."/>
            <person name="Gustafson E.A."/>
            <person name="Haerty W."/>
            <person name="Hahn M.W."/>
            <person name="Halligan D.L."/>
            <person name="Halpern A.L."/>
            <person name="Halter G.M."/>
            <person name="Han M.V."/>
            <person name="Heger A."/>
            <person name="Hillier L."/>
            <person name="Hinrichs A.S."/>
            <person name="Holmes I."/>
            <person name="Hoskins R.A."/>
            <person name="Hubisz M.J."/>
            <person name="Hultmark D."/>
            <person name="Huntley M.A."/>
            <person name="Jaffe D.B."/>
            <person name="Jagadeeshan S."/>
            <person name="Jeck W.R."/>
            <person name="Johnson J."/>
            <person name="Jones C.D."/>
            <person name="Jordan W.C."/>
            <person name="Karpen G.H."/>
            <person name="Kataoka E."/>
            <person name="Keightley P.D."/>
            <person name="Kheradpour P."/>
            <person name="Kirkness E.F."/>
            <person name="Koerich L.B."/>
            <person name="Kristiansen K."/>
            <person name="Kudrna D."/>
            <person name="Kulathinal R.J."/>
            <person name="Kumar S."/>
            <person name="Kwok R."/>
            <person name="Lander E."/>
            <person name="Langley C.H."/>
            <person name="Lapoint R."/>
            <person name="Lazzaro B.P."/>
            <person name="Lee S.J."/>
            <person name="Levesque L."/>
            <person name="Li R."/>
            <person name="Lin C.F."/>
            <person name="Lin M.F."/>
            <person name="Lindblad-Toh K."/>
            <person name="Llopart A."/>
            <person name="Long M."/>
            <person name="Low L."/>
            <person name="Lozovsky E."/>
            <person name="Lu J."/>
            <person name="Luo M."/>
            <person name="Machado C.A."/>
            <person name="Makalowski W."/>
            <person name="Marzo M."/>
            <person name="Matsuda M."/>
            <person name="Matzkin L."/>
            <person name="McAllister B."/>
            <person name="McBride C.S."/>
            <person name="McKernan B."/>
            <person name="McKernan K."/>
            <person name="Mendez-Lago M."/>
            <person name="Minx P."/>
            <person name="Mollenhauer M.U."/>
            <person name="Montooth K."/>
            <person name="Mount S.M."/>
            <person name="Mu X."/>
            <person name="Myers E."/>
            <person name="Negre B."/>
            <person name="Newfeld S."/>
            <person name="Nielsen R."/>
            <person name="Noor M.A."/>
            <person name="O'Grady P."/>
            <person name="Pachter L."/>
            <person name="Papaceit M."/>
            <person name="Parisi M.J."/>
            <person name="Parisi M."/>
            <person name="Parts L."/>
            <person name="Pedersen J.S."/>
            <person name="Pesole G."/>
            <person name="Phillippy A.M."/>
            <person name="Ponting C.P."/>
            <person name="Pop M."/>
            <person name="Porcelli D."/>
            <person name="Powell J.R."/>
            <person name="Prohaska S."/>
            <person name="Pruitt K."/>
            <person name="Puig M."/>
            <person name="Quesneville H."/>
            <person name="Ram K.R."/>
            <person name="Rand D."/>
            <person name="Rasmussen M.D."/>
            <person name="Reed L.K."/>
            <person name="Reenan R."/>
            <person name="Reily A."/>
            <person name="Remington K.A."/>
            <person name="Rieger T.T."/>
            <person name="Ritchie M.G."/>
            <person name="Robin C."/>
            <person name="Rogers Y.H."/>
            <person name="Rohde C."/>
            <person name="Rozas J."/>
            <person name="Rubenfield M.J."/>
            <person name="Ruiz A."/>
            <person name="Russo S."/>
            <person name="Salzberg S.L."/>
            <person name="Sanchez-Gracia A."/>
            <person name="Saranga D.J."/>
            <person name="Sato H."/>
            <person name="Schaeffer S.W."/>
            <person name="Schatz M.C."/>
            <person name="Schlenke T."/>
            <person name="Schwartz R."/>
            <person name="Segarra C."/>
            <person name="Singh R.S."/>
            <person name="Sirot L."/>
            <person name="Sirota M."/>
            <person name="Sisneros N.B."/>
            <person name="Smith C.D."/>
            <person name="Smith T.F."/>
            <person name="Spieth J."/>
            <person name="Stage D.E."/>
            <person name="Stark A."/>
            <person name="Stephan W."/>
            <person name="Strausberg R.L."/>
            <person name="Strempel S."/>
            <person name="Sturgill D."/>
            <person name="Sutton G."/>
            <person name="Sutton G.G."/>
            <person name="Tao W."/>
            <person name="Teichmann S."/>
            <person name="Tobari Y.N."/>
            <person name="Tomimura Y."/>
            <person name="Tsolas J.M."/>
            <person name="Valente V.L."/>
            <person name="Venter E."/>
            <person name="Venter J.C."/>
            <person name="Vicario S."/>
            <person name="Vieira F.G."/>
            <person name="Vilella A.J."/>
            <person name="Villasante A."/>
            <person name="Walenz B."/>
            <person name="Wang J."/>
            <person name="Wasserman M."/>
            <person name="Watts T."/>
            <person name="Wilson D."/>
            <person name="Wilson R.K."/>
            <person name="Wing R.A."/>
            <person name="Wolfner M.F."/>
            <person name="Wong A."/>
            <person name="Wong G.K."/>
            <person name="Wu C.I."/>
            <person name="Wu G."/>
            <person name="Yamamoto D."/>
            <person name="Yang H.P."/>
            <person name="Yang S.P."/>
            <person name="Yorke J.A."/>
            <person name="Yoshida K."/>
            <person name="Zdobnov E."/>
            <person name="Zhang P."/>
            <person name="Zhang Y."/>
            <person name="Zimin A.V."/>
            <person name="Baldwin J."/>
            <person name="Abdouelleil A."/>
            <person name="Abdulkadir J."/>
            <person name="Abebe A."/>
            <person name="Abera B."/>
            <person name="Abreu J."/>
            <person name="Acer S.C."/>
            <person name="Aftuck L."/>
            <person name="Alexander A."/>
            <person name="An P."/>
            <person name="Anderson E."/>
            <person name="Anderson S."/>
            <person name="Arachi H."/>
            <person name="Azer M."/>
            <person name="Bachantsang P."/>
            <person name="Barry A."/>
            <person name="Bayul T."/>
            <person name="Berlin A."/>
            <person name="Bessette D."/>
            <person name="Bloom T."/>
            <person name="Blye J."/>
            <person name="Boguslavskiy L."/>
            <person name="Bonnet C."/>
            <person name="Boukhgalter B."/>
            <person name="Bourzgui I."/>
            <person name="Brown A."/>
            <person name="Cahill P."/>
            <person name="Channer S."/>
            <person name="Cheshatsang Y."/>
            <person name="Chuda L."/>
            <person name="Citroen M."/>
            <person name="Collymore A."/>
            <person name="Cooke P."/>
            <person name="Costello M."/>
            <person name="D'Aco K."/>
            <person name="Daza R."/>
            <person name="De Haan G."/>
            <person name="DeGray S."/>
            <person name="DeMaso C."/>
            <person name="Dhargay N."/>
            <person name="Dooley K."/>
            <person name="Dooley E."/>
            <person name="Doricent M."/>
            <person name="Dorje P."/>
            <person name="Dorjee K."/>
            <person name="Dupes A."/>
            <person name="Elong R."/>
            <person name="Falk J."/>
            <person name="Farina A."/>
            <person name="Faro S."/>
            <person name="Ferguson D."/>
            <person name="Fisher S."/>
            <person name="Foley C.D."/>
            <person name="Franke A."/>
            <person name="Friedrich D."/>
            <person name="Gadbois L."/>
            <person name="Gearin G."/>
            <person name="Gearin C.R."/>
            <person name="Giannoukos G."/>
            <person name="Goode T."/>
            <person name="Graham J."/>
            <person name="Grandbois E."/>
            <person name="Grewal S."/>
            <person name="Gyaltsen K."/>
            <person name="Hafez N."/>
            <person name="Hagos B."/>
            <person name="Hall J."/>
            <person name="Henson C."/>
            <person name="Hollinger A."/>
            <person name="Honan T."/>
            <person name="Huard M.D."/>
            <person name="Hughes L."/>
            <person name="Hurhula B."/>
            <person name="Husby M.E."/>
            <person name="Kamat A."/>
            <person name="Kanga B."/>
            <person name="Kashin S."/>
            <person name="Khazanovich D."/>
            <person name="Kisner P."/>
            <person name="Lance K."/>
            <person name="Lara M."/>
            <person name="Lee W."/>
            <person name="Lennon N."/>
            <person name="Letendre F."/>
            <person name="LeVine R."/>
            <person name="Lipovsky A."/>
            <person name="Liu X."/>
            <person name="Liu J."/>
            <person name="Liu S."/>
            <person name="Lokyitsang T."/>
            <person name="Lokyitsang Y."/>
            <person name="Lubonja R."/>
            <person name="Lui A."/>
            <person name="MacDonald P."/>
            <person name="Magnisalis V."/>
            <person name="Maru K."/>
            <person name="Matthews C."/>
            <person name="McCusker W."/>
            <person name="McDonough S."/>
            <person name="Mehta T."/>
            <person name="Meldrim J."/>
            <person name="Meneus L."/>
            <person name="Mihai O."/>
            <person name="Mihalev A."/>
            <person name="Mihova T."/>
            <person name="Mittelman R."/>
            <person name="Mlenga V."/>
            <person name="Montmayeur A."/>
            <person name="Mulrain L."/>
            <person name="Navidi A."/>
            <person name="Naylor J."/>
            <person name="Negash T."/>
            <person name="Nguyen T."/>
            <person name="Nguyen N."/>
            <person name="Nicol R."/>
            <person name="Norbu C."/>
            <person name="Norbu N."/>
            <person name="Novod N."/>
            <person name="O'Neill B."/>
            <person name="Osman S."/>
            <person name="Markiewicz E."/>
            <person name="Oyono O.L."/>
            <person name="Patti C."/>
            <person name="Phunkhang P."/>
            <person name="Pierre F."/>
            <person name="Priest M."/>
            <person name="Raghuraman S."/>
            <person name="Rege F."/>
            <person name="Reyes R."/>
            <person name="Rise C."/>
            <person name="Rogov P."/>
            <person name="Ross K."/>
            <person name="Ryan E."/>
            <person name="Settipalli S."/>
            <person name="Shea T."/>
            <person name="Sherpa N."/>
            <person name="Shi L."/>
            <person name="Shih D."/>
            <person name="Sparrow T."/>
            <person name="Spaulding J."/>
            <person name="Stalker J."/>
            <person name="Stange-Thomann N."/>
            <person name="Stavropoulos S."/>
            <person name="Stone C."/>
            <person name="Strader C."/>
            <person name="Tesfaye S."/>
            <person name="Thomson T."/>
            <person name="Thoulutsang Y."/>
            <person name="Thoulutsang D."/>
            <person name="Topham K."/>
            <person name="Topping I."/>
            <person name="Tsamla T."/>
            <person name="Vassiliev H."/>
            <person name="Vo A."/>
            <person name="Wangchuk T."/>
            <person name="Wangdi T."/>
            <person name="Weiand M."/>
            <person name="Wilkinson J."/>
            <person name="Wilson A."/>
            <person name="Yadav S."/>
            <person name="Young G."/>
            <person name="Yu Q."/>
            <person name="Zembek L."/>
            <person name="Zhong D."/>
            <person name="Zimmer A."/>
            <person name="Zwirko Z."/>
            <person name="Jaffe D.B."/>
            <person name="Alvarez P."/>
            <person name="Brockman W."/>
            <person name="Butler J."/>
            <person name="Chin C."/>
            <person name="Gnerre S."/>
            <person name="Grabherr M."/>
            <person name="Kleber M."/>
            <person name="Mauceli E."/>
            <person name="MacCallum I."/>
        </authorList>
    </citation>
    <scope>NUCLEOTIDE SEQUENCE [LARGE SCALE GENOMIC DNA]</scope>
    <source>
        <strain evidence="9">Tai18E2 / Tucson 14021-0261.01</strain>
    </source>
</reference>
<dbReference type="InterPro" id="IPR011025">
    <property type="entry name" value="GproteinA_insert"/>
</dbReference>
<evidence type="ECO:0000313" key="8">
    <source>
        <dbReference type="EMBL" id="KRK05032.1"/>
    </source>
</evidence>
<dbReference type="AlphaFoldDB" id="A0A0R1E746"/>
<evidence type="ECO:0000256" key="7">
    <source>
        <dbReference type="PIRSR" id="PIRSR601019-2"/>
    </source>
</evidence>
<feature type="binding site" evidence="6">
    <location>
        <begin position="142"/>
        <end position="147"/>
    </location>
    <ligand>
        <name>GTP</name>
        <dbReference type="ChEBI" id="CHEBI:37565"/>
    </ligand>
</feature>
<dbReference type="FunFam" id="3.40.50.300:FF:000692">
    <property type="entry name" value="Guanine nucleotide-binding protein subunit alpha"/>
    <property type="match status" value="1"/>
</dbReference>
<dbReference type="GO" id="GO:0007188">
    <property type="term" value="P:adenylate cyclase-modulating G protein-coupled receptor signaling pathway"/>
    <property type="evidence" value="ECO:0007669"/>
    <property type="project" value="TreeGrafter"/>
</dbReference>
<evidence type="ECO:0000256" key="2">
    <source>
        <dbReference type="ARBA" id="ARBA00022741"/>
    </source>
</evidence>
<reference evidence="8 9" key="2">
    <citation type="journal article" date="2007" name="PLoS Biol.">
        <title>Principles of genome evolution in the Drosophila melanogaster species group.</title>
        <authorList>
            <person name="Ranz J.M."/>
            <person name="Maurin D."/>
            <person name="Chan Y.S."/>
            <person name="von Grotthuss M."/>
            <person name="Hillier L.W."/>
            <person name="Roote J."/>
            <person name="Ashburner M."/>
            <person name="Bergman C.M."/>
        </authorList>
    </citation>
    <scope>NUCLEOTIDE SEQUENCE [LARGE SCALE GENOMIC DNA]</scope>
    <source>
        <strain evidence="9">Tai18E2 / Tucson 14021-0261.01</strain>
    </source>
</reference>
<evidence type="ECO:0000313" key="9">
    <source>
        <dbReference type="Proteomes" id="UP000002282"/>
    </source>
</evidence>
<dbReference type="GO" id="GO:0007266">
    <property type="term" value="P:Rho protein signal transduction"/>
    <property type="evidence" value="ECO:0007669"/>
    <property type="project" value="InterPro"/>
</dbReference>
<dbReference type="GO" id="GO:0005737">
    <property type="term" value="C:cytoplasm"/>
    <property type="evidence" value="ECO:0007669"/>
    <property type="project" value="TreeGrafter"/>
</dbReference>
<evidence type="ECO:0000256" key="1">
    <source>
        <dbReference type="ARBA" id="ARBA00022723"/>
    </source>
</evidence>
<dbReference type="PANTHER" id="PTHR10218:SF360">
    <property type="entry name" value="GUANINE NUCLEOTIDE-BINDING PROTEIN SUBUNIT ALPHA HOMOLOG"/>
    <property type="match status" value="1"/>
</dbReference>
<dbReference type="InterPro" id="IPR001019">
    <property type="entry name" value="Gprotein_alpha_su"/>
</dbReference>
<dbReference type="GO" id="GO:0031752">
    <property type="term" value="F:D5 dopamine receptor binding"/>
    <property type="evidence" value="ECO:0007669"/>
    <property type="project" value="TreeGrafter"/>
</dbReference>
<dbReference type="GO" id="GO:0031683">
    <property type="term" value="F:G-protein beta/gamma-subunit complex binding"/>
    <property type="evidence" value="ECO:0007669"/>
    <property type="project" value="InterPro"/>
</dbReference>
<dbReference type="GO" id="GO:0005834">
    <property type="term" value="C:heterotrimeric G-protein complex"/>
    <property type="evidence" value="ECO:0007669"/>
    <property type="project" value="TreeGrafter"/>
</dbReference>
<protein>
    <submittedName>
        <fullName evidence="8">Cta, isoform B</fullName>
    </submittedName>
</protein>
<keyword evidence="9" id="KW-1185">Reference proteome</keyword>
<dbReference type="PANTHER" id="PTHR10218">
    <property type="entry name" value="GTP-BINDING PROTEIN ALPHA SUBUNIT"/>
    <property type="match status" value="1"/>
</dbReference>
<dbReference type="OrthoDB" id="5817230at2759"/>
<dbReference type="Gene3D" id="1.10.400.10">
    <property type="entry name" value="GI Alpha 1, domain 2-like"/>
    <property type="match status" value="1"/>
</dbReference>
<dbReference type="Gene3D" id="3.40.50.300">
    <property type="entry name" value="P-loop containing nucleotide triphosphate hydrolases"/>
    <property type="match status" value="1"/>
</dbReference>
<dbReference type="GO" id="GO:0005525">
    <property type="term" value="F:GTP binding"/>
    <property type="evidence" value="ECO:0007669"/>
    <property type="project" value="UniProtKB-KW"/>
</dbReference>
<name>A0A0R1E746_DROYA</name>
<evidence type="ECO:0000256" key="3">
    <source>
        <dbReference type="ARBA" id="ARBA00022842"/>
    </source>
</evidence>
<dbReference type="PROSITE" id="PS51882">
    <property type="entry name" value="G_ALPHA"/>
    <property type="match status" value="1"/>
</dbReference>
<keyword evidence="1 7" id="KW-0479">Metal-binding</keyword>
<dbReference type="GO" id="GO:0046872">
    <property type="term" value="F:metal ion binding"/>
    <property type="evidence" value="ECO:0007669"/>
    <property type="project" value="UniProtKB-KW"/>
</dbReference>
<dbReference type="SUPFAM" id="SSF47895">
    <property type="entry name" value="Transducin (alpha subunit), insertion domain"/>
    <property type="match status" value="1"/>
</dbReference>
<accession>A0A0R1E746</accession>
<keyword evidence="2 6" id="KW-0547">Nucleotide-binding</keyword>